<comment type="caution">
    <text evidence="1">The sequence shown here is derived from an EMBL/GenBank/DDBJ whole genome shotgun (WGS) entry which is preliminary data.</text>
</comment>
<gene>
    <name evidence="1" type="ORF">DES53_12613</name>
</gene>
<dbReference type="Proteomes" id="UP000253426">
    <property type="component" value="Unassembled WGS sequence"/>
</dbReference>
<protein>
    <submittedName>
        <fullName evidence="1">Uncharacterized protein</fullName>
    </submittedName>
</protein>
<reference evidence="1 2" key="1">
    <citation type="submission" date="2018-06" db="EMBL/GenBank/DDBJ databases">
        <title>Genomic Encyclopedia of Type Strains, Phase IV (KMG-IV): sequencing the most valuable type-strain genomes for metagenomic binning, comparative biology and taxonomic classification.</title>
        <authorList>
            <person name="Goeker M."/>
        </authorList>
    </citation>
    <scope>NUCLEOTIDE SEQUENCE [LARGE SCALE GENOMIC DNA]</scope>
    <source>
        <strain evidence="1 2">DSM 25532</strain>
    </source>
</reference>
<evidence type="ECO:0000313" key="1">
    <source>
        <dbReference type="EMBL" id="RBP35137.1"/>
    </source>
</evidence>
<accession>A0A366H0W4</accession>
<sequence length="587" mass="67679">MSGCRRFCQSGINILAGLLLLLSVARAEVAPWEAWIPASAAGHDVDALRQKFSLLSKEQRVAAGLHLIQKWGREARKEVFEVLESSEISVEECFAHWTRRDFEAALERAEQWDGFGGNYLRQAVFRAVAKSDPVEAARRMRARLDPMSRTYYYYVMLQGLVPELANQPARVILQALHEIRSDLCFMDEFRWGDAVYELAGTRYPWKPANPSRDWEYLISQPPSVARDLVLSLTLQVWLQRDLEKAIALDVPPLYEDLVKYRLDNAFPDDVQRVPELLPVANTELMRSWIRHAERKHVECEWRQWASLSAYLPKPSARERALDTVMRLWLERDEVAARAWMQDLPSGPAREVAEAACLEAEIGHVVKEDWHRALSLAKAMPEGTRRQRCLKTVFADAASEKLDFVQKELDVLALPKPQQAQMRDAWRLSRRDYLQRLKVEDGHDPLGAYALMLDLEDAGMRRIYALEHLGPLQSSKRNEDLQALIEKSSLSREEKDACLLQRIYLAVDGSPNGLDTAGRLKLSMDITDDETRFVHQRAVIQEMAYEHPEKAEVLVESSVLKEEDKHHLRKELQRMAKWERWKKPDNTK</sequence>
<keyword evidence="2" id="KW-1185">Reference proteome</keyword>
<name>A0A366H0W4_9BACT</name>
<dbReference type="AlphaFoldDB" id="A0A366H0W4"/>
<evidence type="ECO:0000313" key="2">
    <source>
        <dbReference type="Proteomes" id="UP000253426"/>
    </source>
</evidence>
<organism evidence="1 2">
    <name type="scientific">Roseimicrobium gellanilyticum</name>
    <dbReference type="NCBI Taxonomy" id="748857"/>
    <lineage>
        <taxon>Bacteria</taxon>
        <taxon>Pseudomonadati</taxon>
        <taxon>Verrucomicrobiota</taxon>
        <taxon>Verrucomicrobiia</taxon>
        <taxon>Verrucomicrobiales</taxon>
        <taxon>Verrucomicrobiaceae</taxon>
        <taxon>Roseimicrobium</taxon>
    </lineage>
</organism>
<dbReference type="RefSeq" id="WP_113962467.1">
    <property type="nucleotide sequence ID" value="NZ_QNRR01000026.1"/>
</dbReference>
<dbReference type="OrthoDB" id="180973at2"/>
<dbReference type="EMBL" id="QNRR01000026">
    <property type="protein sequence ID" value="RBP35137.1"/>
    <property type="molecule type" value="Genomic_DNA"/>
</dbReference>
<proteinExistence type="predicted"/>